<organism evidence="1 2">
    <name type="scientific">Undibacterium danionis</name>
    <dbReference type="NCBI Taxonomy" id="1812100"/>
    <lineage>
        <taxon>Bacteria</taxon>
        <taxon>Pseudomonadati</taxon>
        <taxon>Pseudomonadota</taxon>
        <taxon>Betaproteobacteria</taxon>
        <taxon>Burkholderiales</taxon>
        <taxon>Oxalobacteraceae</taxon>
        <taxon>Undibacterium</taxon>
    </lineage>
</organism>
<evidence type="ECO:0000313" key="2">
    <source>
        <dbReference type="Proteomes" id="UP001589844"/>
    </source>
</evidence>
<dbReference type="EMBL" id="JBHLXJ010000034">
    <property type="protein sequence ID" value="MFC0351884.1"/>
    <property type="molecule type" value="Genomic_DNA"/>
</dbReference>
<gene>
    <name evidence="1" type="ORF">ACFFJH_18850</name>
</gene>
<accession>A0ABV6ILY5</accession>
<evidence type="ECO:0000313" key="1">
    <source>
        <dbReference type="EMBL" id="MFC0351884.1"/>
    </source>
</evidence>
<comment type="caution">
    <text evidence="1">The sequence shown here is derived from an EMBL/GenBank/DDBJ whole genome shotgun (WGS) entry which is preliminary data.</text>
</comment>
<reference evidence="1 2" key="1">
    <citation type="submission" date="2024-09" db="EMBL/GenBank/DDBJ databases">
        <authorList>
            <person name="Sun Q."/>
            <person name="Mori K."/>
        </authorList>
    </citation>
    <scope>NUCLEOTIDE SEQUENCE [LARGE SCALE GENOMIC DNA]</scope>
    <source>
        <strain evidence="1 2">CCM 8677</strain>
    </source>
</reference>
<dbReference type="Pfam" id="PF18143">
    <property type="entry name" value="HAD_SAK_2"/>
    <property type="match status" value="1"/>
</dbReference>
<name>A0ABV6ILY5_9BURK</name>
<sequence>MIIFLDFDGVLHPEPCYDQDQLFCFLPRLEKILHEFPHVSVVVSSTWRDTRSLETLRDFFDVAIRHRIIGATPHWRERAELFEVIGYQRQTEIEAWLRDSGEPWLPWVAIDDKPYLFRPFLSNLIKTESSSGFDENAEIKLRTLLGVS</sequence>
<dbReference type="Proteomes" id="UP001589844">
    <property type="component" value="Unassembled WGS sequence"/>
</dbReference>
<dbReference type="RefSeq" id="WP_390214603.1">
    <property type="nucleotide sequence ID" value="NZ_JBHLXJ010000034.1"/>
</dbReference>
<protein>
    <submittedName>
        <fullName evidence="1">HAD domain-containing protein</fullName>
    </submittedName>
</protein>
<proteinExistence type="predicted"/>
<keyword evidence="2" id="KW-1185">Reference proteome</keyword>